<feature type="compositionally biased region" description="Polar residues" evidence="1">
    <location>
        <begin position="52"/>
        <end position="73"/>
    </location>
</feature>
<organism evidence="2 3">
    <name type="scientific">Elysia marginata</name>
    <dbReference type="NCBI Taxonomy" id="1093978"/>
    <lineage>
        <taxon>Eukaryota</taxon>
        <taxon>Metazoa</taxon>
        <taxon>Spiralia</taxon>
        <taxon>Lophotrochozoa</taxon>
        <taxon>Mollusca</taxon>
        <taxon>Gastropoda</taxon>
        <taxon>Heterobranchia</taxon>
        <taxon>Euthyneura</taxon>
        <taxon>Panpulmonata</taxon>
        <taxon>Sacoglossa</taxon>
        <taxon>Placobranchoidea</taxon>
        <taxon>Plakobranchidae</taxon>
        <taxon>Elysia</taxon>
    </lineage>
</organism>
<comment type="caution">
    <text evidence="2">The sequence shown here is derived from an EMBL/GenBank/DDBJ whole genome shotgun (WGS) entry which is preliminary data.</text>
</comment>
<dbReference type="AlphaFoldDB" id="A0AAV4GVK0"/>
<sequence>MFWVTGLGLDRLEERALAREEKRREIESEEKKREMESEERKGEMEFELKQLELQSMSNAKSDATGTPNSNMSNPRLPALNIATDQVDLYLERFERHCSSMGWPKQDWPSCLVNLLSGEALTIFLSMDSEESKNYDIVRETLLLRFNCTESGIRAISFRQTSL</sequence>
<evidence type="ECO:0000313" key="2">
    <source>
        <dbReference type="EMBL" id="GFR89429.1"/>
    </source>
</evidence>
<dbReference type="EMBL" id="BMAT01012305">
    <property type="protein sequence ID" value="GFR89429.1"/>
    <property type="molecule type" value="Genomic_DNA"/>
</dbReference>
<proteinExistence type="predicted"/>
<protein>
    <submittedName>
        <fullName evidence="2">Uncharacterized protein</fullName>
    </submittedName>
</protein>
<accession>A0AAV4GVK0</accession>
<dbReference type="PANTHER" id="PTHR46888:SF1">
    <property type="entry name" value="RIBONUCLEASE H"/>
    <property type="match status" value="1"/>
</dbReference>
<name>A0AAV4GVK0_9GAST</name>
<dbReference type="PANTHER" id="PTHR46888">
    <property type="entry name" value="ZINC KNUCKLE DOMAINCONTAINING PROTEIN-RELATED"/>
    <property type="match status" value="1"/>
</dbReference>
<feature type="compositionally biased region" description="Basic and acidic residues" evidence="1">
    <location>
        <begin position="18"/>
        <end position="50"/>
    </location>
</feature>
<dbReference type="Proteomes" id="UP000762676">
    <property type="component" value="Unassembled WGS sequence"/>
</dbReference>
<reference evidence="2 3" key="1">
    <citation type="journal article" date="2021" name="Elife">
        <title>Chloroplast acquisition without the gene transfer in kleptoplastic sea slugs, Plakobranchus ocellatus.</title>
        <authorList>
            <person name="Maeda T."/>
            <person name="Takahashi S."/>
            <person name="Yoshida T."/>
            <person name="Shimamura S."/>
            <person name="Takaki Y."/>
            <person name="Nagai Y."/>
            <person name="Toyoda A."/>
            <person name="Suzuki Y."/>
            <person name="Arimoto A."/>
            <person name="Ishii H."/>
            <person name="Satoh N."/>
            <person name="Nishiyama T."/>
            <person name="Hasebe M."/>
            <person name="Maruyama T."/>
            <person name="Minagawa J."/>
            <person name="Obokata J."/>
            <person name="Shigenobu S."/>
        </authorList>
    </citation>
    <scope>NUCLEOTIDE SEQUENCE [LARGE SCALE GENOMIC DNA]</scope>
</reference>
<evidence type="ECO:0000313" key="3">
    <source>
        <dbReference type="Proteomes" id="UP000762676"/>
    </source>
</evidence>
<evidence type="ECO:0000256" key="1">
    <source>
        <dbReference type="SAM" id="MobiDB-lite"/>
    </source>
</evidence>
<keyword evidence="3" id="KW-1185">Reference proteome</keyword>
<feature type="region of interest" description="Disordered" evidence="1">
    <location>
        <begin position="18"/>
        <end position="77"/>
    </location>
</feature>
<gene>
    <name evidence="2" type="ORF">ElyMa_006124200</name>
</gene>